<dbReference type="Proteomes" id="UP000186817">
    <property type="component" value="Unassembled WGS sequence"/>
</dbReference>
<evidence type="ECO:0000256" key="1">
    <source>
        <dbReference type="SAM" id="MobiDB-lite"/>
    </source>
</evidence>
<keyword evidence="2" id="KW-0472">Membrane</keyword>
<comment type="caution">
    <text evidence="3">The sequence shown here is derived from an EMBL/GenBank/DDBJ whole genome shotgun (WGS) entry which is preliminary data.</text>
</comment>
<organism evidence="3 4">
    <name type="scientific">Symbiodinium microadriaticum</name>
    <name type="common">Dinoflagellate</name>
    <name type="synonym">Zooxanthella microadriatica</name>
    <dbReference type="NCBI Taxonomy" id="2951"/>
    <lineage>
        <taxon>Eukaryota</taxon>
        <taxon>Sar</taxon>
        <taxon>Alveolata</taxon>
        <taxon>Dinophyceae</taxon>
        <taxon>Suessiales</taxon>
        <taxon>Symbiodiniaceae</taxon>
        <taxon>Symbiodinium</taxon>
    </lineage>
</organism>
<feature type="compositionally biased region" description="Polar residues" evidence="1">
    <location>
        <begin position="1031"/>
        <end position="1042"/>
    </location>
</feature>
<feature type="transmembrane region" description="Helical" evidence="2">
    <location>
        <begin position="65"/>
        <end position="88"/>
    </location>
</feature>
<feature type="compositionally biased region" description="Low complexity" evidence="1">
    <location>
        <begin position="720"/>
        <end position="729"/>
    </location>
</feature>
<feature type="region of interest" description="Disordered" evidence="1">
    <location>
        <begin position="259"/>
        <end position="293"/>
    </location>
</feature>
<accession>A0A1Q9C3X4</accession>
<keyword evidence="2" id="KW-1133">Transmembrane helix</keyword>
<evidence type="ECO:0000256" key="2">
    <source>
        <dbReference type="SAM" id="Phobius"/>
    </source>
</evidence>
<reference evidence="3 4" key="1">
    <citation type="submission" date="2016-02" db="EMBL/GenBank/DDBJ databases">
        <title>Genome analysis of coral dinoflagellate symbionts highlights evolutionary adaptations to a symbiotic lifestyle.</title>
        <authorList>
            <person name="Aranda M."/>
            <person name="Li Y."/>
            <person name="Liew Y.J."/>
            <person name="Baumgarten S."/>
            <person name="Simakov O."/>
            <person name="Wilson M."/>
            <person name="Piel J."/>
            <person name="Ashoor H."/>
            <person name="Bougouffa S."/>
            <person name="Bajic V.B."/>
            <person name="Ryu T."/>
            <person name="Ravasi T."/>
            <person name="Bayer T."/>
            <person name="Micklem G."/>
            <person name="Kim H."/>
            <person name="Bhak J."/>
            <person name="Lajeunesse T.C."/>
            <person name="Voolstra C.R."/>
        </authorList>
    </citation>
    <scope>NUCLEOTIDE SEQUENCE [LARGE SCALE GENOMIC DNA]</scope>
    <source>
        <strain evidence="3 4">CCMP2467</strain>
    </source>
</reference>
<dbReference type="AlphaFoldDB" id="A0A1Q9C3X4"/>
<dbReference type="EMBL" id="LSRX01001736">
    <property type="protein sequence ID" value="OLP77620.1"/>
    <property type="molecule type" value="Genomic_DNA"/>
</dbReference>
<keyword evidence="4" id="KW-1185">Reference proteome</keyword>
<protein>
    <submittedName>
        <fullName evidence="3">Uncharacterized protein</fullName>
    </submittedName>
</protein>
<feature type="region of interest" description="Disordered" evidence="1">
    <location>
        <begin position="792"/>
        <end position="819"/>
    </location>
</feature>
<sequence>MTISKVKYSCCMPGLPPTQVRPPNERHMPLEGSGVRREAPGTRPHQDLEYGSAVLRKPKKKTVSIFRYLCACFIVVSHFCFIVLTAWVSCSFARWEELDEPLQEPIQLRIVAGTHSEQADCWNPTAFLGVHRPGTARASGFCEMRASSLPSNRFRSFVALMLGPLVVIETVLHWFQGTHFPLTASQSFFIVSTGREMERKVPVVDVASILILTVLSQHAQQAQAIADVCRHLLALQLHTHLCGSTLSCFHSDSRSYSPRAHGRKKSGLAQGTPPFFTASLRPPEDRDHYRASSHAAPRYHAAWQAKRQEAAAAANSAQRIKAAAELLPEEQPKLDAVDVEEQEELAHKFAAAIPAMPSSLARELAHMALAANASSCIQLDACQTFEVADSYQCYFVPVQTPPVPTFGQTGAHAPGYRYSYVWCHGTDISTAALILKELQVRPTMPGSGVNKGSDRCLGLTRWKKPACAFDEEPSAPRLCSYAVPTRFATFPTGSSTSPQGPFTAGPPSLSSSFALWALAFGTGPQQYHAIAPDTGPHAWAQQNNLSQPVLSIFFWLTRQPEQSTRTRDWLQDHDFLDTRRSIGNLSCPRFVVSSSWAREKGLAGIPVTSLHPAHFLYQGWSSYWLRWIAAGIEAYFIVARTKAEMVLAGELLSQIRAQGLDIDAAATNLAVQTQASQAKNIAVKALGQFLVDQVKSKIPVETDYESHARIRELEGQIGSLQQQLKRQQQSASAPSANNTGVGAPGPSTPPPPRGSNADRSPLATPAESSSPGSAAKPNTAPALAGQNLRQLPLQFSPGSNLGTPVKPEPSSIMQPPQEGSPWLASHFPAKCHDKELKAWINSLTLNDRKKSELQDWLKQVEDWVEAQDTDDFFAKIRRTAVIWGVPPATVTKLQKQPLAKLIAVGSYMERCVFRALGIVPGYPSFQQFNADSVLSTPISWTPGPAGVALMYRTDTIVKPWIASNPKHEAPSGTLRSVNFSNSALPNHYTAVTRQRHGAQPETTFSVNLKEQVSTRNFRQCFGSPMGSPLSSSFPLASHSMDQQPLPESPNARREAITRALLEILAGEDSAGEADESTSHSPSISSALRDPAFRDMLADFIEKTTQELINLQQRVQELEQRLQR</sequence>
<name>A0A1Q9C3X4_SYMMI</name>
<gene>
    <name evidence="3" type="ORF">AK812_SmicGene42300</name>
</gene>
<feature type="region of interest" description="Disordered" evidence="1">
    <location>
        <begin position="14"/>
        <end position="44"/>
    </location>
</feature>
<dbReference type="OrthoDB" id="435158at2759"/>
<feature type="compositionally biased region" description="Basic and acidic residues" evidence="1">
    <location>
        <begin position="23"/>
        <end position="44"/>
    </location>
</feature>
<keyword evidence="2" id="KW-0812">Transmembrane</keyword>
<feature type="compositionally biased region" description="Polar residues" evidence="1">
    <location>
        <begin position="730"/>
        <end position="739"/>
    </location>
</feature>
<feature type="region of interest" description="Disordered" evidence="1">
    <location>
        <begin position="719"/>
        <end position="780"/>
    </location>
</feature>
<evidence type="ECO:0000313" key="4">
    <source>
        <dbReference type="Proteomes" id="UP000186817"/>
    </source>
</evidence>
<feature type="region of interest" description="Disordered" evidence="1">
    <location>
        <begin position="1031"/>
        <end position="1051"/>
    </location>
</feature>
<evidence type="ECO:0000313" key="3">
    <source>
        <dbReference type="EMBL" id="OLP77620.1"/>
    </source>
</evidence>
<proteinExistence type="predicted"/>